<keyword evidence="10" id="KW-1185">Reference proteome</keyword>
<sequence length="459" mass="49076">MMGFNELISALSNWLWGWPMRILLFGGGVWLTVSLGFFQFKYCRRILRETFGKIFSSKKDGEGTISPFQATTAALASTVGAANIIGVSVAVAFGGPGAIFWMWVVAAIGCASKFSEIALGVHYREKNARGEFVGGPMYYLKKGVGGRIGRWLSLIFSFCLMLEIIPSIATQSLSVVRSVNELGVSSIAAGTVLAVLVGLVVFGGITRIGKVAEVMVPAMAVCFIIGALMVLAVNLSKIPEALSLIFRSAFTPAASIGGFGGAGIIATLRWGIARGTYSNEAGMGTAPVAHSTAVTDHPCRQACWGIFEIVADTMIICTVTGLAIIVSGAWTALPAKDAATMPLYAFSSVFGDKIGSTAISISLTLFVISTIITLVYYGEKQAEFLFGYRFSLFMRTVYVAAIFWGALGGLSSLFYVLDILLAMVIIPNMIGLLTLTPEIKKLKNDYFSGAMRWREGKFS</sequence>
<feature type="transmembrane region" description="Helical" evidence="8">
    <location>
        <begin position="413"/>
        <end position="435"/>
    </location>
</feature>
<gene>
    <name evidence="9" type="ORF">L2W38_06895</name>
</gene>
<keyword evidence="8" id="KW-0769">Symport</keyword>
<keyword evidence="4 8" id="KW-1003">Cell membrane</keyword>
<evidence type="ECO:0000313" key="9">
    <source>
        <dbReference type="EMBL" id="MCF4142538.1"/>
    </source>
</evidence>
<dbReference type="NCBIfam" id="TIGR00835">
    <property type="entry name" value="agcS"/>
    <property type="match status" value="1"/>
</dbReference>
<keyword evidence="3 8" id="KW-0813">Transport</keyword>
<evidence type="ECO:0000256" key="3">
    <source>
        <dbReference type="ARBA" id="ARBA00022448"/>
    </source>
</evidence>
<evidence type="ECO:0000256" key="4">
    <source>
        <dbReference type="ARBA" id="ARBA00022475"/>
    </source>
</evidence>
<dbReference type="InterPro" id="IPR001463">
    <property type="entry name" value="Na/Ala_symport"/>
</dbReference>
<dbReference type="PRINTS" id="PR00175">
    <property type="entry name" value="NAALASMPORT"/>
</dbReference>
<name>A0ABS9EMX8_9BACT</name>
<feature type="transmembrane region" description="Helical" evidence="8">
    <location>
        <begin position="245"/>
        <end position="268"/>
    </location>
</feature>
<keyword evidence="7 8" id="KW-0472">Membrane</keyword>
<reference evidence="9 10" key="1">
    <citation type="submission" date="2022-01" db="EMBL/GenBank/DDBJ databases">
        <title>Dethiosulfovibrio faecalis sp. nov., a novel proteolytic, non-sulfur-reducing bacterium isolated from a marine aquaculture solid waste bioreactor.</title>
        <authorList>
            <person name="Grabowski S."/>
            <person name="Apolinario E."/>
            <person name="Schneider N."/>
            <person name="Marshall C.W."/>
            <person name="Sowers K.R."/>
        </authorList>
    </citation>
    <scope>NUCLEOTIDE SEQUENCE [LARGE SCALE GENOMIC DNA]</scope>
    <source>
        <strain evidence="9 10">DSM 12537</strain>
    </source>
</reference>
<dbReference type="RefSeq" id="WP_236099263.1">
    <property type="nucleotide sequence ID" value="NZ_JAKGUD010000006.1"/>
</dbReference>
<feature type="transmembrane region" description="Helical" evidence="8">
    <location>
        <begin position="214"/>
        <end position="233"/>
    </location>
</feature>
<dbReference type="EMBL" id="JAKGUD010000006">
    <property type="protein sequence ID" value="MCF4142538.1"/>
    <property type="molecule type" value="Genomic_DNA"/>
</dbReference>
<dbReference type="PANTHER" id="PTHR30330">
    <property type="entry name" value="AGSS FAMILY TRANSPORTER, SODIUM-ALANINE"/>
    <property type="match status" value="1"/>
</dbReference>
<evidence type="ECO:0000256" key="8">
    <source>
        <dbReference type="RuleBase" id="RU363064"/>
    </source>
</evidence>
<feature type="transmembrane region" description="Helical" evidence="8">
    <location>
        <begin position="73"/>
        <end position="93"/>
    </location>
</feature>
<keyword evidence="6 8" id="KW-1133">Transmembrane helix</keyword>
<protein>
    <submittedName>
        <fullName evidence="9">Amino acid carrier protein</fullName>
    </submittedName>
</protein>
<feature type="transmembrane region" description="Helical" evidence="8">
    <location>
        <begin position="20"/>
        <end position="38"/>
    </location>
</feature>
<feature type="transmembrane region" description="Helical" evidence="8">
    <location>
        <begin position="353"/>
        <end position="378"/>
    </location>
</feature>
<dbReference type="Proteomes" id="UP001200430">
    <property type="component" value="Unassembled WGS sequence"/>
</dbReference>
<evidence type="ECO:0000256" key="2">
    <source>
        <dbReference type="ARBA" id="ARBA00009261"/>
    </source>
</evidence>
<feature type="transmembrane region" description="Helical" evidence="8">
    <location>
        <begin position="309"/>
        <end position="333"/>
    </location>
</feature>
<evidence type="ECO:0000313" key="10">
    <source>
        <dbReference type="Proteomes" id="UP001200430"/>
    </source>
</evidence>
<feature type="transmembrane region" description="Helical" evidence="8">
    <location>
        <begin position="151"/>
        <end position="170"/>
    </location>
</feature>
<evidence type="ECO:0000256" key="5">
    <source>
        <dbReference type="ARBA" id="ARBA00022692"/>
    </source>
</evidence>
<evidence type="ECO:0000256" key="6">
    <source>
        <dbReference type="ARBA" id="ARBA00022989"/>
    </source>
</evidence>
<evidence type="ECO:0000256" key="1">
    <source>
        <dbReference type="ARBA" id="ARBA00004651"/>
    </source>
</evidence>
<feature type="transmembrane region" description="Helical" evidence="8">
    <location>
        <begin position="182"/>
        <end position="202"/>
    </location>
</feature>
<feature type="transmembrane region" description="Helical" evidence="8">
    <location>
        <begin position="390"/>
        <end position="407"/>
    </location>
</feature>
<keyword evidence="5 8" id="KW-0812">Transmembrane</keyword>
<comment type="similarity">
    <text evidence="2 8">Belongs to the alanine or glycine:cation symporter (AGCS) (TC 2.A.25) family.</text>
</comment>
<dbReference type="Gene3D" id="1.20.1740.10">
    <property type="entry name" value="Amino acid/polyamine transporter I"/>
    <property type="match status" value="1"/>
</dbReference>
<dbReference type="PANTHER" id="PTHR30330:SF3">
    <property type="entry name" value="TRANSCRIPTIONAL REGULATOR, LRP FAMILY"/>
    <property type="match status" value="1"/>
</dbReference>
<accession>A0ABS9EMX8</accession>
<dbReference type="PROSITE" id="PS00873">
    <property type="entry name" value="NA_ALANINE_SYMP"/>
    <property type="match status" value="1"/>
</dbReference>
<evidence type="ECO:0000256" key="7">
    <source>
        <dbReference type="ARBA" id="ARBA00023136"/>
    </source>
</evidence>
<dbReference type="Pfam" id="PF01235">
    <property type="entry name" value="Na_Ala_symp"/>
    <property type="match status" value="1"/>
</dbReference>
<comment type="caution">
    <text evidence="9">The sequence shown here is derived from an EMBL/GenBank/DDBJ whole genome shotgun (WGS) entry which is preliminary data.</text>
</comment>
<comment type="subcellular location">
    <subcellularLocation>
        <location evidence="1 8">Cell membrane</location>
        <topology evidence="1 8">Multi-pass membrane protein</topology>
    </subcellularLocation>
</comment>
<organism evidence="9 10">
    <name type="scientific">Dethiosulfovibrio marinus</name>
    <dbReference type="NCBI Taxonomy" id="133532"/>
    <lineage>
        <taxon>Bacteria</taxon>
        <taxon>Thermotogati</taxon>
        <taxon>Synergistota</taxon>
        <taxon>Synergistia</taxon>
        <taxon>Synergistales</taxon>
        <taxon>Dethiosulfovibrionaceae</taxon>
        <taxon>Dethiosulfovibrio</taxon>
    </lineage>
</organism>
<proteinExistence type="inferred from homology"/>
<feature type="transmembrane region" description="Helical" evidence="8">
    <location>
        <begin position="99"/>
        <end position="119"/>
    </location>
</feature>